<dbReference type="Proteomes" id="UP001152523">
    <property type="component" value="Unassembled WGS sequence"/>
</dbReference>
<keyword evidence="2" id="KW-1185">Reference proteome</keyword>
<protein>
    <submittedName>
        <fullName evidence="1">Uncharacterized protein</fullName>
    </submittedName>
</protein>
<organism evidence="1 2">
    <name type="scientific">Cuscuta epithymum</name>
    <dbReference type="NCBI Taxonomy" id="186058"/>
    <lineage>
        <taxon>Eukaryota</taxon>
        <taxon>Viridiplantae</taxon>
        <taxon>Streptophyta</taxon>
        <taxon>Embryophyta</taxon>
        <taxon>Tracheophyta</taxon>
        <taxon>Spermatophyta</taxon>
        <taxon>Magnoliopsida</taxon>
        <taxon>eudicotyledons</taxon>
        <taxon>Gunneridae</taxon>
        <taxon>Pentapetalae</taxon>
        <taxon>asterids</taxon>
        <taxon>lamiids</taxon>
        <taxon>Solanales</taxon>
        <taxon>Convolvulaceae</taxon>
        <taxon>Cuscuteae</taxon>
        <taxon>Cuscuta</taxon>
        <taxon>Cuscuta subgen. Cuscuta</taxon>
    </lineage>
</organism>
<reference evidence="1" key="1">
    <citation type="submission" date="2022-07" db="EMBL/GenBank/DDBJ databases">
        <authorList>
            <person name="Macas J."/>
            <person name="Novak P."/>
            <person name="Neumann P."/>
        </authorList>
    </citation>
    <scope>NUCLEOTIDE SEQUENCE</scope>
</reference>
<evidence type="ECO:0000313" key="2">
    <source>
        <dbReference type="Proteomes" id="UP001152523"/>
    </source>
</evidence>
<accession>A0AAV0F0J7</accession>
<sequence length="217" mass="25926">MNSNSGIWATRGDYPIGGFRRRFGETIWERQPGDRRSNRWRNWNNVQFPGEWRFPTERNFYTSQARRSSGLHRLIMEGFLGRHHLRASTDARGQVRWFGFQPPNQQLRTHQSHGVWRRWTEMEKSLQQTLDSTHSFEVIIESKAFRFTIIDCNVVRISEMKHGITSAINLDIVRLTWLKNSILKIFSRITFGSKIEMNKSVPMLYDANFFWRLYPHY</sequence>
<dbReference type="EMBL" id="CAMAPF010000954">
    <property type="protein sequence ID" value="CAH9129040.1"/>
    <property type="molecule type" value="Genomic_DNA"/>
</dbReference>
<gene>
    <name evidence="1" type="ORF">CEPIT_LOCUS29539</name>
</gene>
<dbReference type="AlphaFoldDB" id="A0AAV0F0J7"/>
<proteinExistence type="predicted"/>
<comment type="caution">
    <text evidence="1">The sequence shown here is derived from an EMBL/GenBank/DDBJ whole genome shotgun (WGS) entry which is preliminary data.</text>
</comment>
<evidence type="ECO:0000313" key="1">
    <source>
        <dbReference type="EMBL" id="CAH9129040.1"/>
    </source>
</evidence>
<name>A0AAV0F0J7_9ASTE</name>